<evidence type="ECO:0000313" key="10">
    <source>
        <dbReference type="EMBL" id="SHN56402.1"/>
    </source>
</evidence>
<evidence type="ECO:0000256" key="2">
    <source>
        <dbReference type="ARBA" id="ARBA00007783"/>
    </source>
</evidence>
<feature type="transmembrane region" description="Helical" evidence="8">
    <location>
        <begin position="21"/>
        <end position="39"/>
    </location>
</feature>
<dbReference type="PROSITE" id="PS51012">
    <property type="entry name" value="ABC_TM2"/>
    <property type="match status" value="1"/>
</dbReference>
<evidence type="ECO:0000256" key="1">
    <source>
        <dbReference type="ARBA" id="ARBA00004651"/>
    </source>
</evidence>
<evidence type="ECO:0000256" key="4">
    <source>
        <dbReference type="ARBA" id="ARBA00022475"/>
    </source>
</evidence>
<dbReference type="AlphaFoldDB" id="A0A1M7SDS3"/>
<evidence type="ECO:0000256" key="3">
    <source>
        <dbReference type="ARBA" id="ARBA00022448"/>
    </source>
</evidence>
<evidence type="ECO:0000313" key="11">
    <source>
        <dbReference type="Proteomes" id="UP000184010"/>
    </source>
</evidence>
<accession>A0A1M7SDS3</accession>
<keyword evidence="4" id="KW-1003">Cell membrane</keyword>
<dbReference type="GO" id="GO:0140359">
    <property type="term" value="F:ABC-type transporter activity"/>
    <property type="evidence" value="ECO:0007669"/>
    <property type="project" value="InterPro"/>
</dbReference>
<reference evidence="11" key="1">
    <citation type="submission" date="2016-12" db="EMBL/GenBank/DDBJ databases">
        <authorList>
            <person name="Varghese N."/>
            <person name="Submissions S."/>
        </authorList>
    </citation>
    <scope>NUCLEOTIDE SEQUENCE [LARGE SCALE GENOMIC DNA]</scope>
    <source>
        <strain evidence="11">DSM 11544</strain>
    </source>
</reference>
<evidence type="ECO:0000256" key="6">
    <source>
        <dbReference type="ARBA" id="ARBA00022989"/>
    </source>
</evidence>
<keyword evidence="3" id="KW-0813">Transport</keyword>
<proteinExistence type="inferred from homology"/>
<protein>
    <submittedName>
        <fullName evidence="10">ABC-2 type transport system permease protein</fullName>
    </submittedName>
</protein>
<keyword evidence="7 8" id="KW-0472">Membrane</keyword>
<dbReference type="InterPro" id="IPR051449">
    <property type="entry name" value="ABC-2_transporter_component"/>
</dbReference>
<keyword evidence="6 8" id="KW-1133">Transmembrane helix</keyword>
<keyword evidence="5 8" id="KW-0812">Transmembrane</keyword>
<name>A0A1M7SDS3_9FIRM</name>
<dbReference type="PANTHER" id="PTHR30294:SF38">
    <property type="entry name" value="TRANSPORT PERMEASE PROTEIN"/>
    <property type="match status" value="1"/>
</dbReference>
<dbReference type="EMBL" id="FRDN01000004">
    <property type="protein sequence ID" value="SHN56402.1"/>
    <property type="molecule type" value="Genomic_DNA"/>
</dbReference>
<feature type="transmembrane region" description="Helical" evidence="8">
    <location>
        <begin position="225"/>
        <end position="248"/>
    </location>
</feature>
<feature type="domain" description="ABC transmembrane type-2" evidence="9">
    <location>
        <begin position="109"/>
        <end position="335"/>
    </location>
</feature>
<dbReference type="RefSeq" id="WP_072771268.1">
    <property type="nucleotide sequence ID" value="NZ_FRDN01000004.1"/>
</dbReference>
<dbReference type="STRING" id="1121395.SAMN02745215_00676"/>
<keyword evidence="11" id="KW-1185">Reference proteome</keyword>
<feature type="transmembrane region" description="Helical" evidence="8">
    <location>
        <begin position="260"/>
        <end position="281"/>
    </location>
</feature>
<feature type="transmembrane region" description="Helical" evidence="8">
    <location>
        <begin position="309"/>
        <end position="332"/>
    </location>
</feature>
<evidence type="ECO:0000259" key="9">
    <source>
        <dbReference type="PROSITE" id="PS51012"/>
    </source>
</evidence>
<evidence type="ECO:0000256" key="7">
    <source>
        <dbReference type="ARBA" id="ARBA00023136"/>
    </source>
</evidence>
<dbReference type="PANTHER" id="PTHR30294">
    <property type="entry name" value="MEMBRANE COMPONENT OF ABC TRANSPORTER YHHJ-RELATED"/>
    <property type="match status" value="1"/>
</dbReference>
<organism evidence="10 11">
    <name type="scientific">Desulfitobacterium chlororespirans DSM 11544</name>
    <dbReference type="NCBI Taxonomy" id="1121395"/>
    <lineage>
        <taxon>Bacteria</taxon>
        <taxon>Bacillati</taxon>
        <taxon>Bacillota</taxon>
        <taxon>Clostridia</taxon>
        <taxon>Eubacteriales</taxon>
        <taxon>Desulfitobacteriaceae</taxon>
        <taxon>Desulfitobacterium</taxon>
    </lineage>
</organism>
<dbReference type="Pfam" id="PF12698">
    <property type="entry name" value="ABC2_membrane_3"/>
    <property type="match status" value="1"/>
</dbReference>
<evidence type="ECO:0000256" key="5">
    <source>
        <dbReference type="ARBA" id="ARBA00022692"/>
    </source>
</evidence>
<dbReference type="GO" id="GO:0005886">
    <property type="term" value="C:plasma membrane"/>
    <property type="evidence" value="ECO:0007669"/>
    <property type="project" value="UniProtKB-SubCell"/>
</dbReference>
<sequence>MRVRALTFRILNQLRHDRRTLALMLVAPIFLLTLVYFILGDTVPLVKVAVINAPAGFEDKLEEHNVRGLRYSESEARRALEQGEIIASIDISGGKSAIDVDGSNPTKAKAALAALEQAKNSALSSRPDLKSEVNYVYGQEDLPTFDNFGATLIGFIIFFFVFLVSGISFLQERTSGTLEKLLSTPVRRWEIVVGYVLGFGLFTVLQSFLISWYCVYVLKVMMIGSFALILLITLLTAMIALTLGILASTLANNEFQMIQFIPLIIVPQIFFSGLFDLPAGMEVVGYAMPLYYIAHALTEVMIKGGGFAVIAWDLGIILACSVLFMMVNTLLLKKYRRI</sequence>
<evidence type="ECO:0000256" key="8">
    <source>
        <dbReference type="SAM" id="Phobius"/>
    </source>
</evidence>
<dbReference type="InterPro" id="IPR047817">
    <property type="entry name" value="ABC2_TM_bact-type"/>
</dbReference>
<feature type="transmembrane region" description="Helical" evidence="8">
    <location>
        <begin position="191"/>
        <end position="213"/>
    </location>
</feature>
<dbReference type="Proteomes" id="UP000184010">
    <property type="component" value="Unassembled WGS sequence"/>
</dbReference>
<comment type="subcellular location">
    <subcellularLocation>
        <location evidence="1">Cell membrane</location>
        <topology evidence="1">Multi-pass membrane protein</topology>
    </subcellularLocation>
</comment>
<feature type="transmembrane region" description="Helical" evidence="8">
    <location>
        <begin position="148"/>
        <end position="170"/>
    </location>
</feature>
<gene>
    <name evidence="10" type="ORF">SAMN02745215_00676</name>
</gene>
<comment type="similarity">
    <text evidence="2">Belongs to the ABC-2 integral membrane protein family.</text>
</comment>
<dbReference type="InterPro" id="IPR013525">
    <property type="entry name" value="ABC2_TM"/>
</dbReference>